<dbReference type="InterPro" id="IPR000330">
    <property type="entry name" value="SNF2_N"/>
</dbReference>
<keyword evidence="2" id="KW-0378">Hydrolase</keyword>
<dbReference type="InterPro" id="IPR038718">
    <property type="entry name" value="SNF2-like_sf"/>
</dbReference>
<reference evidence="7" key="2">
    <citation type="submission" date="2023-06" db="EMBL/GenBank/DDBJ databases">
        <authorList>
            <consortium name="Lawrence Berkeley National Laboratory"/>
            <person name="Haridas S."/>
            <person name="Hensen N."/>
            <person name="Bonometti L."/>
            <person name="Westerberg I."/>
            <person name="Brannstrom I.O."/>
            <person name="Guillou S."/>
            <person name="Cros-Aarteil S."/>
            <person name="Calhoun S."/>
            <person name="Kuo A."/>
            <person name="Mondo S."/>
            <person name="Pangilinan J."/>
            <person name="Riley R."/>
            <person name="Labutti K."/>
            <person name="Andreopoulos B."/>
            <person name="Lipzen A."/>
            <person name="Chen C."/>
            <person name="Yanf M."/>
            <person name="Daum C."/>
            <person name="Ng V."/>
            <person name="Clum A."/>
            <person name="Steindorff A."/>
            <person name="Ohm R."/>
            <person name="Martin F."/>
            <person name="Silar P."/>
            <person name="Natvig D."/>
            <person name="Lalanne C."/>
            <person name="Gautier V."/>
            <person name="Ament-Velasquez S.L."/>
            <person name="Kruys A."/>
            <person name="Hutchinson M.I."/>
            <person name="Powell A.J."/>
            <person name="Barry K."/>
            <person name="Miller A.N."/>
            <person name="Grigoriev I.V."/>
            <person name="Debuchy R."/>
            <person name="Gladieux P."/>
            <person name="Thoren M.H."/>
            <person name="Johannesson H."/>
        </authorList>
    </citation>
    <scope>NUCLEOTIDE SEQUENCE</scope>
    <source>
        <strain evidence="7">CBS 314.62</strain>
    </source>
</reference>
<dbReference type="PROSITE" id="PS51192">
    <property type="entry name" value="HELICASE_ATP_BIND_1"/>
    <property type="match status" value="1"/>
</dbReference>
<dbReference type="PROSITE" id="PS51194">
    <property type="entry name" value="HELICASE_CTER"/>
    <property type="match status" value="1"/>
</dbReference>
<dbReference type="Pfam" id="PF00176">
    <property type="entry name" value="SNF2-rel_dom"/>
    <property type="match status" value="1"/>
</dbReference>
<gene>
    <name evidence="7" type="ORF">B0T22DRAFT_1326</name>
</gene>
<keyword evidence="1" id="KW-0547">Nucleotide-binding</keyword>
<dbReference type="InterPro" id="IPR027417">
    <property type="entry name" value="P-loop_NTPase"/>
</dbReference>
<dbReference type="Gene3D" id="3.40.50.10810">
    <property type="entry name" value="Tandem AAA-ATPase domain"/>
    <property type="match status" value="1"/>
</dbReference>
<feature type="domain" description="Helicase ATP-binding" evidence="5">
    <location>
        <begin position="395"/>
        <end position="586"/>
    </location>
</feature>
<dbReference type="PANTHER" id="PTHR45629">
    <property type="entry name" value="SNF2/RAD54 FAMILY MEMBER"/>
    <property type="match status" value="1"/>
</dbReference>
<dbReference type="CDD" id="cd22254">
    <property type="entry name" value="CSB_WHD"/>
    <property type="match status" value="1"/>
</dbReference>
<dbReference type="GO" id="GO:0016787">
    <property type="term" value="F:hydrolase activity"/>
    <property type="evidence" value="ECO:0007669"/>
    <property type="project" value="UniProtKB-KW"/>
</dbReference>
<evidence type="ECO:0000259" key="5">
    <source>
        <dbReference type="PROSITE" id="PS51192"/>
    </source>
</evidence>
<dbReference type="InterPro" id="IPR049730">
    <property type="entry name" value="SNF2/RAD54-like_C"/>
</dbReference>
<accession>A0AAE0XEG7</accession>
<sequence>MTLDSPSNDLTEGFSVSENQPDHEPRSSPTPEPAGAPLPDLDEESTLKNLTENVRNQDDIERDITQQANRALIEADDKRDQKRIEKAELSKSRFETQKKKQEQILRAIVANPKAALRVQRDIARLDAEIELCVKDIADCNARIEQRKHQGVSEDVVPTAGGKLPNESQREYLIRTGKITPFAKIGGPRPDGIEGNLADAIITAEDEAVVEELEEASADGPRSHQNLRLPGFAEDNSYPSSAAEVDFSLRPRKKRKVQAAADSSDEFAPDASDLEVASPASGTSDDVDMTDMTPKRKRGKAAKETGEKVDLSGIDDGNEAVYQSRLEDWIERRSRARRHHRGTTGQPADEAADGVEEWFKPSPDEPDHEFENGLKLPGDIYPSLFDYQKTGVQWLAELYAQQVGGIIGDEMGLGKTVQLISFVAALHYSKMLTKPVIVVAPATVLRQWVNEFHRWWPPLRVSILHSSGSGMFNVRDEGEIEDLDLDWDAKKPSKSSSSAKRIVDRVVKHGHVLVTTYAGLQTYGDVLIPVNWGYAVLDEGHKIRNPNTAITIYCKELRTHNRVILSGTPVQNNLTELWSLFDFIYPMRLGTLVAFRNQFEVPIKHGGYANATNLQVMTAQKCAETLKETISPYLLQRLKVDVASDLPKKSEQVLFCKLSKPQREAYELFLKSDDMSSILNKTRRSLYGIDILRKICNHPDLLDPRLKSDPSYQWGSVSKSGKMAVVQSLLPMWKRLGHKTLLFCQGTQMLDIMEAFIRRQDNISFIRMDGKTPVQQRQTLVDQFNNDPQLDVFLLTTKVGGLGVNLTGANRVIIFDPDWNPSTDVQARERAWRLGQKKEVTIYRLMTAGTIEEKIYHRQIFKQFLSNKVLKDPKQQTNFNLNDLHDLFSLNSYEDGMTETSELFKGSEVKRVHPAGPRELILPGNDFVPPQPLRAPTAAKAEPGDDVSDLRTINGVAKIEEFEGEPVPPANEEDRLMEGLFARSGVHSALEHDEIINGKRSVKADRRMLQQEANSIAARAASSLRRAGEAARRVPIGTVTWTGQYGESGRPVNVRRGRGGPSSAGILAGVANRQGFVGGSPVGTPSPGPGPADANLRAKDFEKMIPTFIKRHGGQVPSKLLVDHFNRYCVGARQADEFKDALAKVARMEKKGSSMRAIWTLKAEFQ</sequence>
<dbReference type="Proteomes" id="UP001270362">
    <property type="component" value="Unassembled WGS sequence"/>
</dbReference>
<dbReference type="GO" id="GO:0005524">
    <property type="term" value="F:ATP binding"/>
    <property type="evidence" value="ECO:0007669"/>
    <property type="project" value="InterPro"/>
</dbReference>
<evidence type="ECO:0000256" key="2">
    <source>
        <dbReference type="ARBA" id="ARBA00022801"/>
    </source>
</evidence>
<dbReference type="InterPro" id="IPR014001">
    <property type="entry name" value="Helicase_ATP-bd"/>
</dbReference>
<dbReference type="CDD" id="cd18793">
    <property type="entry name" value="SF2_C_SNF"/>
    <property type="match status" value="1"/>
</dbReference>
<dbReference type="CDD" id="cd18000">
    <property type="entry name" value="DEXHc_ERCC6"/>
    <property type="match status" value="1"/>
</dbReference>
<comment type="caution">
    <text evidence="7">The sequence shown here is derived from an EMBL/GenBank/DDBJ whole genome shotgun (WGS) entry which is preliminary data.</text>
</comment>
<dbReference type="AlphaFoldDB" id="A0AAE0XEG7"/>
<reference evidence="7" key="1">
    <citation type="journal article" date="2023" name="Mol. Phylogenet. Evol.">
        <title>Genome-scale phylogeny and comparative genomics of the fungal order Sordariales.</title>
        <authorList>
            <person name="Hensen N."/>
            <person name="Bonometti L."/>
            <person name="Westerberg I."/>
            <person name="Brannstrom I.O."/>
            <person name="Guillou S."/>
            <person name="Cros-Aarteil S."/>
            <person name="Calhoun S."/>
            <person name="Haridas S."/>
            <person name="Kuo A."/>
            <person name="Mondo S."/>
            <person name="Pangilinan J."/>
            <person name="Riley R."/>
            <person name="LaButti K."/>
            <person name="Andreopoulos B."/>
            <person name="Lipzen A."/>
            <person name="Chen C."/>
            <person name="Yan M."/>
            <person name="Daum C."/>
            <person name="Ng V."/>
            <person name="Clum A."/>
            <person name="Steindorff A."/>
            <person name="Ohm R.A."/>
            <person name="Martin F."/>
            <person name="Silar P."/>
            <person name="Natvig D.O."/>
            <person name="Lalanne C."/>
            <person name="Gautier V."/>
            <person name="Ament-Velasquez S.L."/>
            <person name="Kruys A."/>
            <person name="Hutchinson M.I."/>
            <person name="Powell A.J."/>
            <person name="Barry K."/>
            <person name="Miller A.N."/>
            <person name="Grigoriev I.V."/>
            <person name="Debuchy R."/>
            <person name="Gladieux P."/>
            <person name="Hiltunen Thoren M."/>
            <person name="Johannesson H."/>
        </authorList>
    </citation>
    <scope>NUCLEOTIDE SEQUENCE</scope>
    <source>
        <strain evidence="7">CBS 314.62</strain>
    </source>
</reference>
<feature type="compositionally biased region" description="Basic and acidic residues" evidence="4">
    <location>
        <begin position="300"/>
        <end position="309"/>
    </location>
</feature>
<dbReference type="PANTHER" id="PTHR45629:SF7">
    <property type="entry name" value="DNA EXCISION REPAIR PROTEIN ERCC-6-RELATED"/>
    <property type="match status" value="1"/>
</dbReference>
<evidence type="ECO:0000256" key="1">
    <source>
        <dbReference type="ARBA" id="ARBA00022741"/>
    </source>
</evidence>
<proteinExistence type="predicted"/>
<evidence type="ECO:0000256" key="4">
    <source>
        <dbReference type="SAM" id="MobiDB-lite"/>
    </source>
</evidence>
<dbReference type="EMBL" id="JAULSO010000001">
    <property type="protein sequence ID" value="KAK3692023.1"/>
    <property type="molecule type" value="Genomic_DNA"/>
</dbReference>
<feature type="domain" description="Helicase C-terminal" evidence="6">
    <location>
        <begin position="723"/>
        <end position="884"/>
    </location>
</feature>
<dbReference type="GO" id="GO:0008094">
    <property type="term" value="F:ATP-dependent activity, acting on DNA"/>
    <property type="evidence" value="ECO:0007669"/>
    <property type="project" value="TreeGrafter"/>
</dbReference>
<evidence type="ECO:0000256" key="3">
    <source>
        <dbReference type="ARBA" id="ARBA00022840"/>
    </source>
</evidence>
<protein>
    <submittedName>
        <fullName evidence="7">SNF2 family N-terminal domain-containing protein</fullName>
    </submittedName>
</protein>
<dbReference type="SMART" id="SM00490">
    <property type="entry name" value="HELICc"/>
    <property type="match status" value="1"/>
</dbReference>
<feature type="region of interest" description="Disordered" evidence="4">
    <location>
        <begin position="207"/>
        <end position="313"/>
    </location>
</feature>
<evidence type="ECO:0000259" key="6">
    <source>
        <dbReference type="PROSITE" id="PS51194"/>
    </source>
</evidence>
<organism evidence="7 8">
    <name type="scientific">Podospora appendiculata</name>
    <dbReference type="NCBI Taxonomy" id="314037"/>
    <lineage>
        <taxon>Eukaryota</taxon>
        <taxon>Fungi</taxon>
        <taxon>Dikarya</taxon>
        <taxon>Ascomycota</taxon>
        <taxon>Pezizomycotina</taxon>
        <taxon>Sordariomycetes</taxon>
        <taxon>Sordariomycetidae</taxon>
        <taxon>Sordariales</taxon>
        <taxon>Podosporaceae</taxon>
        <taxon>Podospora</taxon>
    </lineage>
</organism>
<keyword evidence="3" id="KW-0067">ATP-binding</keyword>
<dbReference type="GO" id="GO:0006283">
    <property type="term" value="P:transcription-coupled nucleotide-excision repair"/>
    <property type="evidence" value="ECO:0007669"/>
    <property type="project" value="TreeGrafter"/>
</dbReference>
<feature type="compositionally biased region" description="Polar residues" evidence="4">
    <location>
        <begin position="1"/>
        <end position="19"/>
    </location>
</feature>
<evidence type="ECO:0000313" key="8">
    <source>
        <dbReference type="Proteomes" id="UP001270362"/>
    </source>
</evidence>
<feature type="region of interest" description="Disordered" evidence="4">
    <location>
        <begin position="1"/>
        <end position="63"/>
    </location>
</feature>
<dbReference type="SUPFAM" id="SSF52540">
    <property type="entry name" value="P-loop containing nucleoside triphosphate hydrolases"/>
    <property type="match status" value="2"/>
</dbReference>
<feature type="compositionally biased region" description="Acidic residues" evidence="4">
    <location>
        <begin position="207"/>
        <end position="216"/>
    </location>
</feature>
<keyword evidence="8" id="KW-1185">Reference proteome</keyword>
<dbReference type="FunFam" id="3.40.50.10810:FF:000039">
    <property type="entry name" value="DNA repair protein Rhp26/Rad26"/>
    <property type="match status" value="1"/>
</dbReference>
<dbReference type="InterPro" id="IPR001650">
    <property type="entry name" value="Helicase_C-like"/>
</dbReference>
<dbReference type="Pfam" id="PF00271">
    <property type="entry name" value="Helicase_C"/>
    <property type="match status" value="1"/>
</dbReference>
<dbReference type="Gene3D" id="3.40.50.300">
    <property type="entry name" value="P-loop containing nucleotide triphosphate hydrolases"/>
    <property type="match status" value="1"/>
</dbReference>
<dbReference type="SMART" id="SM00487">
    <property type="entry name" value="DEXDc"/>
    <property type="match status" value="1"/>
</dbReference>
<evidence type="ECO:0000313" key="7">
    <source>
        <dbReference type="EMBL" id="KAK3692023.1"/>
    </source>
</evidence>
<name>A0AAE0XEG7_9PEZI</name>
<dbReference type="InterPro" id="IPR050496">
    <property type="entry name" value="SNF2_RAD54_helicase_repair"/>
</dbReference>
<dbReference type="GO" id="GO:0005634">
    <property type="term" value="C:nucleus"/>
    <property type="evidence" value="ECO:0007669"/>
    <property type="project" value="TreeGrafter"/>
</dbReference>